<dbReference type="EMBL" id="MN739802">
    <property type="protein sequence ID" value="QHT26839.1"/>
    <property type="molecule type" value="Genomic_DNA"/>
</dbReference>
<sequence length="91" mass="10727">MSKKVLVNSDLLELGVEGDGRLFFKFDSNFNPTYYYYDNDNVAKPYNTIKIRGLLNNYKPFNKVIFTQKVTEVLNKITQETFENWITKMIS</sequence>
<evidence type="ECO:0000313" key="1">
    <source>
        <dbReference type="EMBL" id="QHT26839.1"/>
    </source>
</evidence>
<accession>A0A6C0EF02</accession>
<protein>
    <submittedName>
        <fullName evidence="1">Uncharacterized protein</fullName>
    </submittedName>
</protein>
<name>A0A6C0EF02_9ZZZZ</name>
<dbReference type="AlphaFoldDB" id="A0A6C0EF02"/>
<reference evidence="1" key="1">
    <citation type="journal article" date="2020" name="Nature">
        <title>Giant virus diversity and host interactions through global metagenomics.</title>
        <authorList>
            <person name="Schulz F."/>
            <person name="Roux S."/>
            <person name="Paez-Espino D."/>
            <person name="Jungbluth S."/>
            <person name="Walsh D.A."/>
            <person name="Denef V.J."/>
            <person name="McMahon K.D."/>
            <person name="Konstantinidis K.T."/>
            <person name="Eloe-Fadrosh E.A."/>
            <person name="Kyrpides N.C."/>
            <person name="Woyke T."/>
        </authorList>
    </citation>
    <scope>NUCLEOTIDE SEQUENCE</scope>
    <source>
        <strain evidence="1">GVMAG-M-3300023179-2</strain>
    </source>
</reference>
<proteinExistence type="predicted"/>
<organism evidence="1">
    <name type="scientific">viral metagenome</name>
    <dbReference type="NCBI Taxonomy" id="1070528"/>
    <lineage>
        <taxon>unclassified sequences</taxon>
        <taxon>metagenomes</taxon>
        <taxon>organismal metagenomes</taxon>
    </lineage>
</organism>